<dbReference type="InterPro" id="IPR036249">
    <property type="entry name" value="Thioredoxin-like_sf"/>
</dbReference>
<dbReference type="Gene3D" id="3.40.30.10">
    <property type="entry name" value="Glutaredoxin"/>
    <property type="match status" value="1"/>
</dbReference>
<reference evidence="2" key="1">
    <citation type="submission" date="2016-11" db="EMBL/GenBank/DDBJ databases">
        <authorList>
            <person name="Varghese N."/>
            <person name="Submissions S."/>
        </authorList>
    </citation>
    <scope>NUCLEOTIDE SEQUENCE [LARGE SCALE GENOMIC DNA]</scope>
    <source>
        <strain evidence="2">DSM 15807</strain>
    </source>
</reference>
<dbReference type="STRING" id="1123380.SAMN02745199_1224"/>
<accession>A0A1M5T8K6</accession>
<organism evidence="1 2">
    <name type="scientific">Thermosipho atlanticus DSM 15807</name>
    <dbReference type="NCBI Taxonomy" id="1123380"/>
    <lineage>
        <taxon>Bacteria</taxon>
        <taxon>Thermotogati</taxon>
        <taxon>Thermotogota</taxon>
        <taxon>Thermotogae</taxon>
        <taxon>Thermotogales</taxon>
        <taxon>Fervidobacteriaceae</taxon>
        <taxon>Thermosipho</taxon>
    </lineage>
</organism>
<dbReference type="AlphaFoldDB" id="A0A1M5T8K6"/>
<protein>
    <submittedName>
        <fullName evidence="1">Thioredoxin-like [2Fe-2S] ferredoxin</fullName>
    </submittedName>
</protein>
<proteinExistence type="predicted"/>
<gene>
    <name evidence="1" type="ORF">SAMN02745199_1224</name>
</gene>
<dbReference type="Proteomes" id="UP000242592">
    <property type="component" value="Unassembled WGS sequence"/>
</dbReference>
<dbReference type="EMBL" id="FQXN01000004">
    <property type="protein sequence ID" value="SHH47051.1"/>
    <property type="molecule type" value="Genomic_DNA"/>
</dbReference>
<sequence length="87" mass="9788">MNNLKKINVEICVGTACHLMGSNALVNMVETLSDEVKKHLNFKYSLCFGDCNKGHTPPIVRVNDTTYTSVTPEKLREIIFSCLEEIK</sequence>
<dbReference type="Pfam" id="PF01257">
    <property type="entry name" value="2Fe-2S_thioredx"/>
    <property type="match status" value="1"/>
</dbReference>
<dbReference type="OrthoDB" id="9807975at2"/>
<evidence type="ECO:0000313" key="1">
    <source>
        <dbReference type="EMBL" id="SHH47051.1"/>
    </source>
</evidence>
<evidence type="ECO:0000313" key="2">
    <source>
        <dbReference type="Proteomes" id="UP000242592"/>
    </source>
</evidence>
<keyword evidence="2" id="KW-1185">Reference proteome</keyword>
<name>A0A1M5T8K6_9BACT</name>
<dbReference type="RefSeq" id="WP_073073228.1">
    <property type="nucleotide sequence ID" value="NZ_FQXN01000004.1"/>
</dbReference>
<dbReference type="SUPFAM" id="SSF52833">
    <property type="entry name" value="Thioredoxin-like"/>
    <property type="match status" value="1"/>
</dbReference>